<dbReference type="PANTHER" id="PTHR34413">
    <property type="entry name" value="PROPHAGE TAIL FIBER ASSEMBLY PROTEIN HOMOLOG TFAE-RELATED-RELATED"/>
    <property type="match status" value="1"/>
</dbReference>
<proteinExistence type="predicted"/>
<dbReference type="InterPro" id="IPR051220">
    <property type="entry name" value="TFA_Chaperone"/>
</dbReference>
<evidence type="ECO:0000313" key="2">
    <source>
        <dbReference type="Proteomes" id="UP000078124"/>
    </source>
</evidence>
<dbReference type="InterPro" id="IPR003458">
    <property type="entry name" value="Phage_T4_Gp38_tail_assem"/>
</dbReference>
<organism evidence="1 2">
    <name type="scientific">Raoultella planticola</name>
    <name type="common">Klebsiella planticola</name>
    <dbReference type="NCBI Taxonomy" id="575"/>
    <lineage>
        <taxon>Bacteria</taxon>
        <taxon>Pseudomonadati</taxon>
        <taxon>Pseudomonadota</taxon>
        <taxon>Gammaproteobacteria</taxon>
        <taxon>Enterobacterales</taxon>
        <taxon>Enterobacteriaceae</taxon>
        <taxon>Klebsiella/Raoultella group</taxon>
        <taxon>Raoultella</taxon>
    </lineage>
</organism>
<comment type="caution">
    <text evidence="1">The sequence shown here is derived from an EMBL/GenBank/DDBJ whole genome shotgun (WGS) entry which is preliminary data.</text>
</comment>
<dbReference type="Pfam" id="PF02413">
    <property type="entry name" value="Caudo_TAP"/>
    <property type="match status" value="1"/>
</dbReference>
<name>A0A8G2EAV0_RAOPL</name>
<dbReference type="PANTHER" id="PTHR34413:SF2">
    <property type="entry name" value="PROPHAGE TAIL FIBER ASSEMBLY PROTEIN HOMOLOG TFAE-RELATED"/>
    <property type="match status" value="1"/>
</dbReference>
<accession>A0A8G2EAV0</accession>
<gene>
    <name evidence="1" type="ORF">SAMEA2273876_05405</name>
</gene>
<sequence>MVFEMSDKPQVVTVYHISDDTGELVGVEELSIPPHTGLPACSTQNSPPETATGETAVFNTAAGMWSIFEDHRGKIVYSTISGEPVEISELGTLPDDVTAIAPTDSYQKWNGDGWISDPEAKHQAEVSSAIELLTELMREANAKIAPLNDAVELGIQTDEEVMQLTEWKKYRVALSRIDTSTAPDIAWPEIPA</sequence>
<evidence type="ECO:0000313" key="1">
    <source>
        <dbReference type="EMBL" id="SAQ13573.1"/>
    </source>
</evidence>
<dbReference type="AlphaFoldDB" id="A0A8G2EAV0"/>
<reference evidence="1 2" key="1">
    <citation type="submission" date="2016-05" db="EMBL/GenBank/DDBJ databases">
        <authorList>
            <consortium name="Pathogen Informatics"/>
        </authorList>
    </citation>
    <scope>NUCLEOTIDE SEQUENCE [LARGE SCALE GENOMIC DNA]</scope>
    <source>
        <strain evidence="1 2">2880STDY5682802</strain>
    </source>
</reference>
<protein>
    <submittedName>
        <fullName evidence="1">Phage tail fiber assembly protein</fullName>
    </submittedName>
</protein>
<dbReference type="RefSeq" id="WP_064386313.1">
    <property type="nucleotide sequence ID" value="NZ_CP172743.1"/>
</dbReference>
<dbReference type="EMBL" id="FLAC01000039">
    <property type="protein sequence ID" value="SAQ13573.1"/>
    <property type="molecule type" value="Genomic_DNA"/>
</dbReference>
<dbReference type="Proteomes" id="UP000078124">
    <property type="component" value="Unassembled WGS sequence"/>
</dbReference>